<dbReference type="RefSeq" id="WP_267312094.1">
    <property type="nucleotide sequence ID" value="NZ_JABXXU010000010.1"/>
</dbReference>
<protein>
    <submittedName>
        <fullName evidence="2">DsbC family protein</fullName>
    </submittedName>
</protein>
<organism evidence="2 3">
    <name type="scientific">Asaia spathodeae</name>
    <dbReference type="NCBI Taxonomy" id="657016"/>
    <lineage>
        <taxon>Bacteria</taxon>
        <taxon>Pseudomonadati</taxon>
        <taxon>Pseudomonadota</taxon>
        <taxon>Alphaproteobacteria</taxon>
        <taxon>Acetobacterales</taxon>
        <taxon>Acetobacteraceae</taxon>
        <taxon>Asaia</taxon>
    </lineage>
</organism>
<dbReference type="PANTHER" id="PTHR35272">
    <property type="entry name" value="THIOL:DISULFIDE INTERCHANGE PROTEIN DSBC-RELATED"/>
    <property type="match status" value="1"/>
</dbReference>
<dbReference type="EMBL" id="JABXXV010000010">
    <property type="protein sequence ID" value="NVN48149.1"/>
    <property type="molecule type" value="Genomic_DNA"/>
</dbReference>
<dbReference type="Proteomes" id="UP001516351">
    <property type="component" value="Unassembled WGS sequence"/>
</dbReference>
<dbReference type="InterPro" id="IPR009094">
    <property type="entry name" value="DiS-bond_isomerase_DsbC/G_N_sf"/>
</dbReference>
<comment type="caution">
    <text evidence="2">The sequence shown here is derived from an EMBL/GenBank/DDBJ whole genome shotgun (WGS) entry which is preliminary data.</text>
</comment>
<dbReference type="Gene3D" id="3.40.30.10">
    <property type="entry name" value="Glutaredoxin"/>
    <property type="match status" value="1"/>
</dbReference>
<dbReference type="InterPro" id="IPR036249">
    <property type="entry name" value="Thioredoxin-like_sf"/>
</dbReference>
<dbReference type="Gene3D" id="3.10.450.70">
    <property type="entry name" value="Disulphide bond isomerase, DsbC/G, N-terminal"/>
    <property type="match status" value="1"/>
</dbReference>
<proteinExistence type="predicted"/>
<accession>A0ABX2P978</accession>
<evidence type="ECO:0000313" key="3">
    <source>
        <dbReference type="Proteomes" id="UP001516351"/>
    </source>
</evidence>
<keyword evidence="3" id="KW-1185">Reference proteome</keyword>
<keyword evidence="1" id="KW-0732">Signal</keyword>
<evidence type="ECO:0000313" key="2">
    <source>
        <dbReference type="EMBL" id="NVN48149.1"/>
    </source>
</evidence>
<dbReference type="PANTHER" id="PTHR35272:SF3">
    <property type="entry name" value="THIOL:DISULFIDE INTERCHANGE PROTEIN DSBC"/>
    <property type="match status" value="1"/>
</dbReference>
<evidence type="ECO:0000256" key="1">
    <source>
        <dbReference type="SAM" id="SignalP"/>
    </source>
</evidence>
<sequence>MHVPKILSVFALLTPMSALAQQCPAPPSLAHLPSVEGSLPPILSAEAIASSPALQRLASHGAQLRDLGISHGMQGVFAQSGKQFRVFYLAPDGRAEIGGVMWDETGRNVTRNQVEKIPGVIPTVTWTPPRKSNQASAVGAAEPAPADPVARLEATDYGLVGRDGAPRVYMVIDPLCPFSQQAMKTLQGAVDAGRIQLALVPIAINDHENGNQSTPAANALITAGRAGMDTAWRKIMEDGKLPENAETDPTAPAQLALNMSAAHAISIGGTPTFVWRSHDGRAHAQAGLSDDLEAFLKAIAS</sequence>
<gene>
    <name evidence="2" type="ORF">HW542_15220</name>
</gene>
<dbReference type="InterPro" id="IPR051470">
    <property type="entry name" value="Thiol:disulfide_interchange"/>
</dbReference>
<name>A0ABX2P978_9PROT</name>
<reference evidence="2 3" key="1">
    <citation type="submission" date="2020-06" db="EMBL/GenBank/DDBJ databases">
        <title>Synonyms of Asaia species.</title>
        <authorList>
            <person name="Sombolestani A."/>
        </authorList>
    </citation>
    <scope>NUCLEOTIDE SEQUENCE [LARGE SCALE GENOMIC DNA]</scope>
    <source>
        <strain evidence="2 3">LMG 27047</strain>
    </source>
</reference>
<feature type="chain" id="PRO_5046561567" evidence="1">
    <location>
        <begin position="21"/>
        <end position="301"/>
    </location>
</feature>
<feature type="signal peptide" evidence="1">
    <location>
        <begin position="1"/>
        <end position="20"/>
    </location>
</feature>
<dbReference type="SUPFAM" id="SSF52833">
    <property type="entry name" value="Thioredoxin-like"/>
    <property type="match status" value="1"/>
</dbReference>